<evidence type="ECO:0000313" key="1">
    <source>
        <dbReference type="EMBL" id="SAK80386.1"/>
    </source>
</evidence>
<dbReference type="OrthoDB" id="9131297at2"/>
<proteinExistence type="predicted"/>
<dbReference type="RefSeq" id="WP_086972308.1">
    <property type="nucleotide sequence ID" value="NZ_FCOJ02000047.1"/>
</dbReference>
<dbReference type="EMBL" id="FCOJ02000047">
    <property type="protein sequence ID" value="SAK80386.1"/>
    <property type="molecule type" value="Genomic_DNA"/>
</dbReference>
<sequence length="116" mass="12951">MKSLQVTVDAQGNAVVSHSMPIGEHCRSRARRLASLIDTLAAPGGMERLGEFAEPFKREMFTLMQSLAEEQIPNLEALEKHMAQTYYERGVRAAIEHRQKEEAIKSPQPLPVAQGH</sequence>
<comment type="caution">
    <text evidence="1">The sequence shown here is derived from an EMBL/GenBank/DDBJ whole genome shotgun (WGS) entry which is preliminary data.</text>
</comment>
<dbReference type="AlphaFoldDB" id="A0A158CER5"/>
<dbReference type="STRING" id="1777143.AWB82_05284"/>
<organism evidence="1 2">
    <name type="scientific">Caballeronia glebae</name>
    <dbReference type="NCBI Taxonomy" id="1777143"/>
    <lineage>
        <taxon>Bacteria</taxon>
        <taxon>Pseudomonadati</taxon>
        <taxon>Pseudomonadota</taxon>
        <taxon>Betaproteobacteria</taxon>
        <taxon>Burkholderiales</taxon>
        <taxon>Burkholderiaceae</taxon>
        <taxon>Caballeronia</taxon>
    </lineage>
</organism>
<gene>
    <name evidence="1" type="ORF">AWB82_05284</name>
</gene>
<keyword evidence="2" id="KW-1185">Reference proteome</keyword>
<evidence type="ECO:0000313" key="2">
    <source>
        <dbReference type="Proteomes" id="UP000054596"/>
    </source>
</evidence>
<protein>
    <submittedName>
        <fullName evidence="1">Uncharacterized protein</fullName>
    </submittedName>
</protein>
<reference evidence="1" key="1">
    <citation type="submission" date="2016-01" db="EMBL/GenBank/DDBJ databases">
        <authorList>
            <person name="Peeters C."/>
        </authorList>
    </citation>
    <scope>NUCLEOTIDE SEQUENCE [LARGE SCALE GENOMIC DNA]</scope>
    <source>
        <strain evidence="1">LMG 29325</strain>
    </source>
</reference>
<dbReference type="Proteomes" id="UP000054596">
    <property type="component" value="Unassembled WGS sequence"/>
</dbReference>
<accession>A0A158CER5</accession>
<name>A0A158CER5_9BURK</name>